<accession>A0ABV4D9C7</accession>
<dbReference type="RefSeq" id="WP_369917987.1">
    <property type="nucleotide sequence ID" value="NZ_JBCLSQ010000008.1"/>
</dbReference>
<proteinExistence type="predicted"/>
<evidence type="ECO:0008006" key="3">
    <source>
        <dbReference type="Google" id="ProtNLM"/>
    </source>
</evidence>
<reference evidence="1 2" key="1">
    <citation type="submission" date="2024-03" db="EMBL/GenBank/DDBJ databases">
        <title>Mouse gut bacterial collection (mGBC) of GemPharmatech.</title>
        <authorList>
            <person name="He Y."/>
            <person name="Dong L."/>
            <person name="Wu D."/>
            <person name="Gao X."/>
            <person name="Lin Z."/>
        </authorList>
    </citation>
    <scope>NUCLEOTIDE SEQUENCE [LARGE SCALE GENOMIC DNA]</scope>
    <source>
        <strain evidence="1 2">20-218</strain>
    </source>
</reference>
<name>A0ABV4D9C7_9LACT</name>
<evidence type="ECO:0000313" key="1">
    <source>
        <dbReference type="EMBL" id="MEY8537669.1"/>
    </source>
</evidence>
<organism evidence="1 2">
    <name type="scientific">Lactococcus muris</name>
    <dbReference type="NCBI Taxonomy" id="2941330"/>
    <lineage>
        <taxon>Bacteria</taxon>
        <taxon>Bacillati</taxon>
        <taxon>Bacillota</taxon>
        <taxon>Bacilli</taxon>
        <taxon>Lactobacillales</taxon>
        <taxon>Streptococcaceae</taxon>
        <taxon>Lactococcus</taxon>
    </lineage>
</organism>
<gene>
    <name evidence="1" type="ORF">AALM99_04325</name>
</gene>
<sequence length="184" mass="21924">MKQEELIALVVDKVEKLGIDYRPFEYDNQRAWIDTRLCIGGYNPNTATPFDHAHEYMHAYYKDNRRQGECDTVSRAERRANKEAVLMLWDWFVQRGGTFDNIAQFCEFTGCPYQMADRLIRSMCYDVSDKSFKECAIDYISKFDVITRDNINIYNFLDYYGYHHNAYDEAKDLLFELCWFELVV</sequence>
<dbReference type="Proteomes" id="UP001565242">
    <property type="component" value="Unassembled WGS sequence"/>
</dbReference>
<keyword evidence="2" id="KW-1185">Reference proteome</keyword>
<evidence type="ECO:0000313" key="2">
    <source>
        <dbReference type="Proteomes" id="UP001565242"/>
    </source>
</evidence>
<dbReference type="EMBL" id="JBCLSQ010000008">
    <property type="protein sequence ID" value="MEY8537669.1"/>
    <property type="molecule type" value="Genomic_DNA"/>
</dbReference>
<protein>
    <recommendedName>
        <fullName evidence="3">Prophage ps1 protein 16</fullName>
    </recommendedName>
</protein>
<comment type="caution">
    <text evidence="1">The sequence shown here is derived from an EMBL/GenBank/DDBJ whole genome shotgun (WGS) entry which is preliminary data.</text>
</comment>